<dbReference type="InterPro" id="IPR004017">
    <property type="entry name" value="Cys_rich_dom"/>
</dbReference>
<dbReference type="Proteomes" id="UP000285961">
    <property type="component" value="Unassembled WGS sequence"/>
</dbReference>
<dbReference type="GO" id="GO:0046872">
    <property type="term" value="F:metal ion binding"/>
    <property type="evidence" value="ECO:0007669"/>
    <property type="project" value="UniProtKB-KW"/>
</dbReference>
<keyword evidence="4" id="KW-0408">Iron</keyword>
<dbReference type="Pfam" id="PF13183">
    <property type="entry name" value="Fer4_8"/>
    <property type="match status" value="1"/>
</dbReference>
<gene>
    <name evidence="8" type="ORF">C4532_12870</name>
</gene>
<dbReference type="InterPro" id="IPR017896">
    <property type="entry name" value="4Fe4S_Fe-S-bd"/>
</dbReference>
<evidence type="ECO:0000256" key="3">
    <source>
        <dbReference type="ARBA" id="ARBA00023002"/>
    </source>
</evidence>
<evidence type="ECO:0000256" key="4">
    <source>
        <dbReference type="ARBA" id="ARBA00023004"/>
    </source>
</evidence>
<accession>A0A419EVQ8</accession>
<proteinExistence type="predicted"/>
<evidence type="ECO:0000256" key="1">
    <source>
        <dbReference type="ARBA" id="ARBA00022485"/>
    </source>
</evidence>
<dbReference type="EMBL" id="QZKI01000091">
    <property type="protein sequence ID" value="RJP68531.1"/>
    <property type="molecule type" value="Genomic_DNA"/>
</dbReference>
<feature type="domain" description="4Fe-4S ferredoxin-type" evidence="7">
    <location>
        <begin position="62"/>
        <end position="125"/>
    </location>
</feature>
<evidence type="ECO:0000256" key="2">
    <source>
        <dbReference type="ARBA" id="ARBA00022723"/>
    </source>
</evidence>
<dbReference type="GO" id="GO:0051539">
    <property type="term" value="F:4 iron, 4 sulfur cluster binding"/>
    <property type="evidence" value="ECO:0007669"/>
    <property type="project" value="UniProtKB-KW"/>
</dbReference>
<dbReference type="InterPro" id="IPR017900">
    <property type="entry name" value="4Fe4S_Fe_S_CS"/>
</dbReference>
<dbReference type="SUPFAM" id="SSF46548">
    <property type="entry name" value="alpha-helical ferredoxin"/>
    <property type="match status" value="1"/>
</dbReference>
<dbReference type="Pfam" id="PF02754">
    <property type="entry name" value="CCG"/>
    <property type="match status" value="2"/>
</dbReference>
<name>A0A419EVQ8_9BACT</name>
<keyword evidence="3" id="KW-0560">Oxidoreductase</keyword>
<organism evidence="8 9">
    <name type="scientific">Candidatus Abyssobacteria bacterium SURF_17</name>
    <dbReference type="NCBI Taxonomy" id="2093361"/>
    <lineage>
        <taxon>Bacteria</taxon>
        <taxon>Pseudomonadati</taxon>
        <taxon>Candidatus Hydrogenedentota</taxon>
        <taxon>Candidatus Abyssobacteria</taxon>
    </lineage>
</organism>
<dbReference type="InterPro" id="IPR009051">
    <property type="entry name" value="Helical_ferredxn"/>
</dbReference>
<evidence type="ECO:0000259" key="6">
    <source>
        <dbReference type="Pfam" id="PF02754"/>
    </source>
</evidence>
<keyword evidence="2" id="KW-0479">Metal-binding</keyword>
<feature type="domain" description="Cysteine-rich" evidence="6">
    <location>
        <begin position="293"/>
        <end position="376"/>
    </location>
</feature>
<dbReference type="PANTHER" id="PTHR43255">
    <property type="entry name" value="IRON-SULFUR-BINDING OXIDOREDUCTASE FADF-RELATED-RELATED"/>
    <property type="match status" value="1"/>
</dbReference>
<dbReference type="GO" id="GO:0016491">
    <property type="term" value="F:oxidoreductase activity"/>
    <property type="evidence" value="ECO:0007669"/>
    <property type="project" value="UniProtKB-KW"/>
</dbReference>
<keyword evidence="5" id="KW-0411">Iron-sulfur</keyword>
<comment type="caution">
    <text evidence="8">The sequence shown here is derived from an EMBL/GenBank/DDBJ whole genome shotgun (WGS) entry which is preliminary data.</text>
</comment>
<dbReference type="GO" id="GO:0005886">
    <property type="term" value="C:plasma membrane"/>
    <property type="evidence" value="ECO:0007669"/>
    <property type="project" value="TreeGrafter"/>
</dbReference>
<sequence length="403" mass="45347">MDRKRIEARLNLARHFFQHSIRRLFSHEDVNGPGFDEFLSKYREDNIFQIDARERERYRTFARCVQCNICQPYCVMFRAIGYEEFPGPMVVASTLSRALAELGTTGGVLYNCTQCRLCETTCPENAPIAEIVGFMRKYIYKYNQDLVPKPLLEMCSLVQKQGSIFDETPSEVGREKTTAEYVLFLGCHGRSGQQQRARAVISMLDRMAVDFTTIDEVCCGAPLRAAGSDVGHELARINIERIREKNTAKVITLCPHCLVEFHERSEYAGKLEAIHIAELLPELPSVRGSREIVAYHDPCMLGRVCGVFDRPRQALTLAGARLVEMDTIREMAFCCGNWGGLGLSARNTAEAIAVRRMEDAQSVGAEVLLTECPWCLEIFRSANPPGGKPRISSVVEYLIGLEE</sequence>
<evidence type="ECO:0000313" key="8">
    <source>
        <dbReference type="EMBL" id="RJP68531.1"/>
    </source>
</evidence>
<feature type="domain" description="Cysteine-rich" evidence="6">
    <location>
        <begin position="182"/>
        <end position="261"/>
    </location>
</feature>
<dbReference type="PANTHER" id="PTHR43255:SF1">
    <property type="entry name" value="IRON-SULFUR-BINDING OXIDOREDUCTASE FADF-RELATED"/>
    <property type="match status" value="1"/>
</dbReference>
<keyword evidence="1" id="KW-0004">4Fe-4S</keyword>
<reference evidence="8 9" key="1">
    <citation type="journal article" date="2017" name="ISME J.">
        <title>Energy and carbon metabolisms in a deep terrestrial subsurface fluid microbial community.</title>
        <authorList>
            <person name="Momper L."/>
            <person name="Jungbluth S.P."/>
            <person name="Lee M.D."/>
            <person name="Amend J.P."/>
        </authorList>
    </citation>
    <scope>NUCLEOTIDE SEQUENCE [LARGE SCALE GENOMIC DNA]</scope>
    <source>
        <strain evidence="8">SURF_17</strain>
    </source>
</reference>
<dbReference type="Gene3D" id="1.10.1060.10">
    <property type="entry name" value="Alpha-helical ferredoxin"/>
    <property type="match status" value="1"/>
</dbReference>
<dbReference type="PROSITE" id="PS00198">
    <property type="entry name" value="4FE4S_FER_1"/>
    <property type="match status" value="1"/>
</dbReference>
<evidence type="ECO:0000259" key="7">
    <source>
        <dbReference type="Pfam" id="PF13183"/>
    </source>
</evidence>
<dbReference type="InterPro" id="IPR051460">
    <property type="entry name" value="HdrC_iron-sulfur_subunit"/>
</dbReference>
<evidence type="ECO:0000313" key="9">
    <source>
        <dbReference type="Proteomes" id="UP000285961"/>
    </source>
</evidence>
<protein>
    <submittedName>
        <fullName evidence="8">(Fe-S)-binding protein</fullName>
    </submittedName>
</protein>
<dbReference type="AlphaFoldDB" id="A0A419EVQ8"/>
<evidence type="ECO:0000256" key="5">
    <source>
        <dbReference type="ARBA" id="ARBA00023014"/>
    </source>
</evidence>